<evidence type="ECO:0000256" key="5">
    <source>
        <dbReference type="ARBA" id="ARBA00023136"/>
    </source>
</evidence>
<dbReference type="InterPro" id="IPR008217">
    <property type="entry name" value="Ccc1_fam"/>
</dbReference>
<evidence type="ECO:0000256" key="6">
    <source>
        <dbReference type="SAM" id="Phobius"/>
    </source>
</evidence>
<dbReference type="GO" id="GO:0005384">
    <property type="term" value="F:manganese ion transmembrane transporter activity"/>
    <property type="evidence" value="ECO:0007669"/>
    <property type="project" value="InterPro"/>
</dbReference>
<feature type="transmembrane region" description="Helical" evidence="6">
    <location>
        <begin position="140"/>
        <end position="163"/>
    </location>
</feature>
<protein>
    <submittedName>
        <fullName evidence="7">Pcl1 protein</fullName>
    </submittedName>
</protein>
<evidence type="ECO:0000256" key="2">
    <source>
        <dbReference type="ARBA" id="ARBA00007049"/>
    </source>
</evidence>
<dbReference type="EMBL" id="CAJNIZ010044352">
    <property type="protein sequence ID" value="CAE7685848.1"/>
    <property type="molecule type" value="Genomic_DNA"/>
</dbReference>
<evidence type="ECO:0000256" key="1">
    <source>
        <dbReference type="ARBA" id="ARBA00004127"/>
    </source>
</evidence>
<sequence length="292" mass="31732">MLVVLRCFSFATCPSNLEQATVGQARAVPEQWPSIHQRGIIAVALSSCAVLLAIGPAAYCWLNQGRAELADTYRGTAHPLSSETDCCHSKEQASPSHHHRPALYLGRDYVNEVASGGINGLLMMVATVVSGIGIDMPGQQILALGAASLVSYAFSMGFGAFVVEEAKEGFANSQLQEEYEEVRSMPQSEVDEMICHYRKRGLSDQDARAVAQILSQYEDFWVHHMMAEELGIQLPRGGAAAMHSGLVMPSHSLRALSFEGSKLHPISSNPIFHHSLQIQLEDCMIGLRPSTP</sequence>
<evidence type="ECO:0000256" key="4">
    <source>
        <dbReference type="ARBA" id="ARBA00022989"/>
    </source>
</evidence>
<dbReference type="GO" id="GO:0012505">
    <property type="term" value="C:endomembrane system"/>
    <property type="evidence" value="ECO:0007669"/>
    <property type="project" value="UniProtKB-SubCell"/>
</dbReference>
<dbReference type="Proteomes" id="UP000649617">
    <property type="component" value="Unassembled WGS sequence"/>
</dbReference>
<feature type="transmembrane region" description="Helical" evidence="6">
    <location>
        <begin position="41"/>
        <end position="62"/>
    </location>
</feature>
<evidence type="ECO:0000256" key="3">
    <source>
        <dbReference type="ARBA" id="ARBA00022692"/>
    </source>
</evidence>
<gene>
    <name evidence="7" type="primary">pcl1</name>
    <name evidence="7" type="ORF">SPIL2461_LOCUS19178</name>
</gene>
<accession>A0A812WUV2</accession>
<feature type="transmembrane region" description="Helical" evidence="6">
    <location>
        <begin position="113"/>
        <end position="134"/>
    </location>
</feature>
<organism evidence="7 8">
    <name type="scientific">Symbiodinium pilosum</name>
    <name type="common">Dinoflagellate</name>
    <dbReference type="NCBI Taxonomy" id="2952"/>
    <lineage>
        <taxon>Eukaryota</taxon>
        <taxon>Sar</taxon>
        <taxon>Alveolata</taxon>
        <taxon>Dinophyceae</taxon>
        <taxon>Suessiales</taxon>
        <taxon>Symbiodiniaceae</taxon>
        <taxon>Symbiodinium</taxon>
    </lineage>
</organism>
<name>A0A812WUV2_SYMPI</name>
<comment type="subcellular location">
    <subcellularLocation>
        <location evidence="1">Endomembrane system</location>
        <topology evidence="1">Multi-pass membrane protein</topology>
    </subcellularLocation>
</comment>
<dbReference type="GO" id="GO:0030026">
    <property type="term" value="P:intracellular manganese ion homeostasis"/>
    <property type="evidence" value="ECO:0007669"/>
    <property type="project" value="InterPro"/>
</dbReference>
<dbReference type="Pfam" id="PF01988">
    <property type="entry name" value="VIT1"/>
    <property type="match status" value="1"/>
</dbReference>
<keyword evidence="8" id="KW-1185">Reference proteome</keyword>
<keyword evidence="5 6" id="KW-0472">Membrane</keyword>
<comment type="caution">
    <text evidence="7">The sequence shown here is derived from an EMBL/GenBank/DDBJ whole genome shotgun (WGS) entry which is preliminary data.</text>
</comment>
<keyword evidence="3 6" id="KW-0812">Transmembrane</keyword>
<proteinExistence type="inferred from homology"/>
<evidence type="ECO:0000313" key="8">
    <source>
        <dbReference type="Proteomes" id="UP000649617"/>
    </source>
</evidence>
<evidence type="ECO:0000313" key="7">
    <source>
        <dbReference type="EMBL" id="CAE7685848.1"/>
    </source>
</evidence>
<comment type="similarity">
    <text evidence="2">Belongs to the CCC1 family.</text>
</comment>
<reference evidence="7" key="1">
    <citation type="submission" date="2021-02" db="EMBL/GenBank/DDBJ databases">
        <authorList>
            <person name="Dougan E. K."/>
            <person name="Rhodes N."/>
            <person name="Thang M."/>
            <person name="Chan C."/>
        </authorList>
    </citation>
    <scope>NUCLEOTIDE SEQUENCE</scope>
</reference>
<dbReference type="OrthoDB" id="73465at2759"/>
<keyword evidence="4 6" id="KW-1133">Transmembrane helix</keyword>
<dbReference type="AlphaFoldDB" id="A0A812WUV2"/>